<reference evidence="1 2" key="1">
    <citation type="submission" date="2016-08" db="EMBL/GenBank/DDBJ databases">
        <title>Draft genome of Fabibacter sp. strain SK-8.</title>
        <authorList>
            <person name="Wong S.-K."/>
            <person name="Hamasaki K."/>
            <person name="Yoshizawa S."/>
        </authorList>
    </citation>
    <scope>NUCLEOTIDE SEQUENCE [LARGE SCALE GENOMIC DNA]</scope>
    <source>
        <strain evidence="1 2">SK-8</strain>
    </source>
</reference>
<dbReference type="InterPro" id="IPR032560">
    <property type="entry name" value="DUF4932"/>
</dbReference>
<comment type="caution">
    <text evidence="1">The sequence shown here is derived from an EMBL/GenBank/DDBJ whole genome shotgun (WGS) entry which is preliminary data.</text>
</comment>
<dbReference type="Pfam" id="PF16286">
    <property type="entry name" value="DUF4932"/>
    <property type="match status" value="1"/>
</dbReference>
<protein>
    <recommendedName>
        <fullName evidence="3">DUF4932 domain-containing protein</fullName>
    </recommendedName>
</protein>
<organism evidence="1 2">
    <name type="scientific">Roseivirga misakiensis</name>
    <dbReference type="NCBI Taxonomy" id="1563681"/>
    <lineage>
        <taxon>Bacteria</taxon>
        <taxon>Pseudomonadati</taxon>
        <taxon>Bacteroidota</taxon>
        <taxon>Cytophagia</taxon>
        <taxon>Cytophagales</taxon>
        <taxon>Roseivirgaceae</taxon>
        <taxon>Roseivirga</taxon>
    </lineage>
</organism>
<name>A0A1E5SZ63_9BACT</name>
<dbReference type="AlphaFoldDB" id="A0A1E5SZ63"/>
<sequence length="350" mass="40201">MRSLLTIFFSLILAFQGNSQKVQVRFSKNIDLFAYIVHLGDPAENDPSNNITKKINAYPEDGKNKALFQMFEVAQTLEYSFLIELMYRLQDLPSTGSLNVPSGLLKKYQLNAPDDQKKVEKLIGLANQLAQETNFHKIWESLSQERKKVRLDLIKMSPSDKIMAEMESFYGQEFQAYEIIPSLMLWTGSAFGLKNIEGTKATFVLAPLEPNYIFNNDRFESLTIHEFGHPFVNDVVAKNENLIAQTQTLFAPIQSAMQPQGYSNWLSCLYEHFVRAGEVIIPKVQGDLARSSAIQENYTKNRSFKYLPFIVDRLQEYRFTKKFSYQESVEKTMIDLKDKYVNNSNGDGKN</sequence>
<evidence type="ECO:0000313" key="2">
    <source>
        <dbReference type="Proteomes" id="UP000095552"/>
    </source>
</evidence>
<accession>A0A1E5SZ63</accession>
<dbReference type="STRING" id="1563681.BFP71_13040"/>
<gene>
    <name evidence="1" type="ORF">BFP71_13040</name>
</gene>
<dbReference type="Proteomes" id="UP000095552">
    <property type="component" value="Unassembled WGS sequence"/>
</dbReference>
<dbReference type="OrthoDB" id="6402335at2"/>
<keyword evidence="2" id="KW-1185">Reference proteome</keyword>
<evidence type="ECO:0008006" key="3">
    <source>
        <dbReference type="Google" id="ProtNLM"/>
    </source>
</evidence>
<proteinExistence type="predicted"/>
<evidence type="ECO:0000313" key="1">
    <source>
        <dbReference type="EMBL" id="OEK04400.1"/>
    </source>
</evidence>
<dbReference type="RefSeq" id="WP_069835905.1">
    <property type="nucleotide sequence ID" value="NZ_MDGQ01000005.1"/>
</dbReference>
<dbReference type="EMBL" id="MDGQ01000005">
    <property type="protein sequence ID" value="OEK04400.1"/>
    <property type="molecule type" value="Genomic_DNA"/>
</dbReference>